<keyword evidence="7" id="KW-0808">Transferase</keyword>
<dbReference type="STRING" id="929556.Solca_0734"/>
<dbReference type="InterPro" id="IPR003661">
    <property type="entry name" value="HisK_dim/P_dom"/>
</dbReference>
<reference evidence="7" key="1">
    <citation type="submission" date="2012-02" db="EMBL/GenBank/DDBJ databases">
        <title>The complete genome of Solitalea canadensis DSM 3403.</title>
        <authorList>
            <consortium name="US DOE Joint Genome Institute (JGI-PGF)"/>
            <person name="Lucas S."/>
            <person name="Copeland A."/>
            <person name="Lapidus A."/>
            <person name="Glavina del Rio T."/>
            <person name="Dalin E."/>
            <person name="Tice H."/>
            <person name="Bruce D."/>
            <person name="Goodwin L."/>
            <person name="Pitluck S."/>
            <person name="Peters L."/>
            <person name="Ovchinnikova G."/>
            <person name="Lu M."/>
            <person name="Kyrpides N."/>
            <person name="Mavromatis K."/>
            <person name="Ivanova N."/>
            <person name="Brettin T."/>
            <person name="Detter J.C."/>
            <person name="Han C."/>
            <person name="Larimer F."/>
            <person name="Land M."/>
            <person name="Hauser L."/>
            <person name="Markowitz V."/>
            <person name="Cheng J.-F."/>
            <person name="Hugenholtz P."/>
            <person name="Woyke T."/>
            <person name="Wu D."/>
            <person name="Spring S."/>
            <person name="Schroeder M."/>
            <person name="Kopitz M."/>
            <person name="Brambilla E."/>
            <person name="Klenk H.-P."/>
            <person name="Eisen J.A."/>
        </authorList>
    </citation>
    <scope>NUCLEOTIDE SEQUENCE</scope>
    <source>
        <strain evidence="7">DSM 3403</strain>
    </source>
</reference>
<dbReference type="CDD" id="cd00082">
    <property type="entry name" value="HisKA"/>
    <property type="match status" value="1"/>
</dbReference>
<dbReference type="Proteomes" id="UP000007590">
    <property type="component" value="Chromosome"/>
</dbReference>
<evidence type="ECO:0000313" key="8">
    <source>
        <dbReference type="Proteomes" id="UP000007590"/>
    </source>
</evidence>
<dbReference type="InterPro" id="IPR036097">
    <property type="entry name" value="HisK_dim/P_sf"/>
</dbReference>
<dbReference type="PANTHER" id="PTHR43547:SF2">
    <property type="entry name" value="HYBRID SIGNAL TRANSDUCTION HISTIDINE KINASE C"/>
    <property type="match status" value="1"/>
</dbReference>
<evidence type="ECO:0000256" key="1">
    <source>
        <dbReference type="ARBA" id="ARBA00000085"/>
    </source>
</evidence>
<dbReference type="eggNOG" id="COG4251">
    <property type="taxonomic scope" value="Bacteria"/>
</dbReference>
<feature type="domain" description="Response regulatory" evidence="6">
    <location>
        <begin position="10"/>
        <end position="124"/>
    </location>
</feature>
<dbReference type="CDD" id="cd17569">
    <property type="entry name" value="REC_HupR-like"/>
    <property type="match status" value="1"/>
</dbReference>
<evidence type="ECO:0000259" key="6">
    <source>
        <dbReference type="PROSITE" id="PS50110"/>
    </source>
</evidence>
<keyword evidence="8" id="KW-1185">Reference proteome</keyword>
<evidence type="ECO:0000313" key="7">
    <source>
        <dbReference type="EMBL" id="AFD05858.1"/>
    </source>
</evidence>
<dbReference type="EMBL" id="CP003349">
    <property type="protein sequence ID" value="AFD05858.1"/>
    <property type="molecule type" value="Genomic_DNA"/>
</dbReference>
<dbReference type="SUPFAM" id="SSF47384">
    <property type="entry name" value="Homodimeric domain of signal transducing histidine kinase"/>
    <property type="match status" value="1"/>
</dbReference>
<dbReference type="PROSITE" id="PS50110">
    <property type="entry name" value="RESPONSE_REGULATORY"/>
    <property type="match status" value="1"/>
</dbReference>
<dbReference type="Gene3D" id="3.40.50.2300">
    <property type="match status" value="1"/>
</dbReference>
<dbReference type="RefSeq" id="WP_014679086.1">
    <property type="nucleotide sequence ID" value="NC_017770.1"/>
</dbReference>
<comment type="catalytic activity">
    <reaction evidence="1">
        <text>ATP + protein L-histidine = ADP + protein N-phospho-L-histidine.</text>
        <dbReference type="EC" id="2.7.13.3"/>
    </reaction>
</comment>
<dbReference type="PRINTS" id="PR00344">
    <property type="entry name" value="BCTRLSENSOR"/>
</dbReference>
<dbReference type="HOGENOM" id="CLU_000445_114_72_10"/>
<accession>H8KPG0</accession>
<feature type="modified residue" description="4-aspartylphosphate" evidence="4">
    <location>
        <position position="58"/>
    </location>
</feature>
<dbReference type="Pfam" id="PF02518">
    <property type="entry name" value="HATPase_c"/>
    <property type="match status" value="1"/>
</dbReference>
<dbReference type="Gene3D" id="1.10.287.130">
    <property type="match status" value="1"/>
</dbReference>
<feature type="domain" description="Histidine kinase" evidence="5">
    <location>
        <begin position="153"/>
        <end position="364"/>
    </location>
</feature>
<name>H8KPG0_SOLCM</name>
<evidence type="ECO:0000256" key="3">
    <source>
        <dbReference type="ARBA" id="ARBA00022553"/>
    </source>
</evidence>
<sequence>MNLSNRNSVRVLYIDDEQNNLITFKAAFRREFEIYTALSANEGIKILQEIPVHVIIADQRMPNCTGVEFFRSVVEKYPDPVRILITGYTDAEALIDAINNGHVYRYIAKPWNEMELRNAIYNAFDVFQTKKQLQQNIEDLQKANDELNRFIYSLSHDLRSPLMSILGVIKLANLEQSVNDPNGYMGIIEQSVNKLDGFILKVIEYYQNSRAEALPESISFKCLINDMLESFKPQNTQIIYDTEIQQGADFKGDSFRISVILNNLISNAVKYQRTEERDPRINIKVKVNSAKALISISDNGIGILHEHLDQIFKLFFRAKNTKRTGTGIGLYIVKEALNKIGGDIAVHSKLGEGTQFDITIPNMVVVEEPVLCG</sequence>
<organism evidence="7 8">
    <name type="scientific">Solitalea canadensis (strain ATCC 29591 / DSM 3403 / JCM 21819 / LMG 8368 / NBRC 15130 / NCIMB 12057 / USAM 9D)</name>
    <name type="common">Flexibacter canadensis</name>
    <dbReference type="NCBI Taxonomy" id="929556"/>
    <lineage>
        <taxon>Bacteria</taxon>
        <taxon>Pseudomonadati</taxon>
        <taxon>Bacteroidota</taxon>
        <taxon>Sphingobacteriia</taxon>
        <taxon>Sphingobacteriales</taxon>
        <taxon>Sphingobacteriaceae</taxon>
        <taxon>Solitalea</taxon>
    </lineage>
</organism>
<dbReference type="SUPFAM" id="SSF55874">
    <property type="entry name" value="ATPase domain of HSP90 chaperone/DNA topoisomerase II/histidine kinase"/>
    <property type="match status" value="1"/>
</dbReference>
<dbReference type="OrthoDB" id="9781208at2"/>
<dbReference type="InterPro" id="IPR005467">
    <property type="entry name" value="His_kinase_dom"/>
</dbReference>
<dbReference type="eggNOG" id="COG0784">
    <property type="taxonomic scope" value="Bacteria"/>
</dbReference>
<dbReference type="EC" id="2.7.13.3" evidence="2"/>
<dbReference type="KEGG" id="scn:Solca_0734"/>
<keyword evidence="3 4" id="KW-0597">Phosphoprotein</keyword>
<dbReference type="GO" id="GO:0000155">
    <property type="term" value="F:phosphorelay sensor kinase activity"/>
    <property type="evidence" value="ECO:0007669"/>
    <property type="project" value="InterPro"/>
</dbReference>
<dbReference type="InterPro" id="IPR004358">
    <property type="entry name" value="Sig_transdc_His_kin-like_C"/>
</dbReference>
<dbReference type="Pfam" id="PF00072">
    <property type="entry name" value="Response_reg"/>
    <property type="match status" value="1"/>
</dbReference>
<protein>
    <recommendedName>
        <fullName evidence="2">histidine kinase</fullName>
        <ecNumber evidence="2">2.7.13.3</ecNumber>
    </recommendedName>
</protein>
<proteinExistence type="predicted"/>
<dbReference type="SMART" id="SM00387">
    <property type="entry name" value="HATPase_c"/>
    <property type="match status" value="1"/>
</dbReference>
<dbReference type="InterPro" id="IPR003594">
    <property type="entry name" value="HATPase_dom"/>
</dbReference>
<dbReference type="InterPro" id="IPR001789">
    <property type="entry name" value="Sig_transdc_resp-reg_receiver"/>
</dbReference>
<gene>
    <name evidence="7" type="ordered locus">Solca_0734</name>
</gene>
<dbReference type="InterPro" id="IPR036890">
    <property type="entry name" value="HATPase_C_sf"/>
</dbReference>
<dbReference type="InterPro" id="IPR011006">
    <property type="entry name" value="CheY-like_superfamily"/>
</dbReference>
<evidence type="ECO:0000256" key="2">
    <source>
        <dbReference type="ARBA" id="ARBA00012438"/>
    </source>
</evidence>
<evidence type="ECO:0000259" key="5">
    <source>
        <dbReference type="PROSITE" id="PS50109"/>
    </source>
</evidence>
<dbReference type="SMART" id="SM00448">
    <property type="entry name" value="REC"/>
    <property type="match status" value="1"/>
</dbReference>
<keyword evidence="7" id="KW-0418">Kinase</keyword>
<dbReference type="PROSITE" id="PS50109">
    <property type="entry name" value="HIS_KIN"/>
    <property type="match status" value="1"/>
</dbReference>
<dbReference type="PANTHER" id="PTHR43547">
    <property type="entry name" value="TWO-COMPONENT HISTIDINE KINASE"/>
    <property type="match status" value="1"/>
</dbReference>
<evidence type="ECO:0000256" key="4">
    <source>
        <dbReference type="PROSITE-ProRule" id="PRU00169"/>
    </source>
</evidence>
<dbReference type="Gene3D" id="3.30.565.10">
    <property type="entry name" value="Histidine kinase-like ATPase, C-terminal domain"/>
    <property type="match status" value="1"/>
</dbReference>
<dbReference type="SUPFAM" id="SSF52172">
    <property type="entry name" value="CheY-like"/>
    <property type="match status" value="1"/>
</dbReference>
<dbReference type="AlphaFoldDB" id="H8KPG0"/>